<proteinExistence type="predicted"/>
<protein>
    <submittedName>
        <fullName evidence="1">Uncharacterized protein</fullName>
    </submittedName>
</protein>
<evidence type="ECO:0000313" key="1">
    <source>
        <dbReference type="EMBL" id="GEP05305.1"/>
    </source>
</evidence>
<organism evidence="1 3">
    <name type="scientific">Methylobacterium oxalidis</name>
    <dbReference type="NCBI Taxonomy" id="944322"/>
    <lineage>
        <taxon>Bacteria</taxon>
        <taxon>Pseudomonadati</taxon>
        <taxon>Pseudomonadota</taxon>
        <taxon>Alphaproteobacteria</taxon>
        <taxon>Hyphomicrobiales</taxon>
        <taxon>Methylobacteriaceae</taxon>
        <taxon>Methylobacterium</taxon>
    </lineage>
</organism>
<keyword evidence="4" id="KW-1185">Reference proteome</keyword>
<evidence type="ECO:0000313" key="4">
    <source>
        <dbReference type="Proteomes" id="UP001156856"/>
    </source>
</evidence>
<name>A0A512J5S4_9HYPH</name>
<reference evidence="2" key="4">
    <citation type="submission" date="2023-01" db="EMBL/GenBank/DDBJ databases">
        <title>Draft genome sequence of Methylobacterium oxalidis strain NBRC 107715.</title>
        <authorList>
            <person name="Sun Q."/>
            <person name="Mori K."/>
        </authorList>
    </citation>
    <scope>NUCLEOTIDE SEQUENCE</scope>
    <source>
        <strain evidence="2">NBRC 107715</strain>
    </source>
</reference>
<dbReference type="Proteomes" id="UP000321960">
    <property type="component" value="Unassembled WGS sequence"/>
</dbReference>
<sequence length="73" mass="7729">MISVDVSATKITQKVTDAAIKSGEALTVYEAERLAETTPGSASVLMSRAKKMYDPEMGCDGLSLKRSGSFVQA</sequence>
<reference evidence="1 3" key="3">
    <citation type="submission" date="2019-07" db="EMBL/GenBank/DDBJ databases">
        <title>Whole genome shotgun sequence of Methylobacterium oxalidis NBRC 107715.</title>
        <authorList>
            <person name="Hosoyama A."/>
            <person name="Uohara A."/>
            <person name="Ohji S."/>
            <person name="Ichikawa N."/>
        </authorList>
    </citation>
    <scope>NUCLEOTIDE SEQUENCE [LARGE SCALE GENOMIC DNA]</scope>
    <source>
        <strain evidence="1 3">NBRC 107715</strain>
    </source>
</reference>
<evidence type="ECO:0000313" key="2">
    <source>
        <dbReference type="EMBL" id="GLS64651.1"/>
    </source>
</evidence>
<dbReference type="AlphaFoldDB" id="A0A512J5S4"/>
<gene>
    <name evidence="2" type="ORF">GCM10007888_30320</name>
    <name evidence="1" type="ORF">MOX02_33430</name>
</gene>
<reference evidence="4" key="2">
    <citation type="journal article" date="2019" name="Int. J. Syst. Evol. Microbiol.">
        <title>The Global Catalogue of Microorganisms (GCM) 10K type strain sequencing project: providing services to taxonomists for standard genome sequencing and annotation.</title>
        <authorList>
            <consortium name="The Broad Institute Genomics Platform"/>
            <consortium name="The Broad Institute Genome Sequencing Center for Infectious Disease"/>
            <person name="Wu L."/>
            <person name="Ma J."/>
        </authorList>
    </citation>
    <scope>NUCLEOTIDE SEQUENCE [LARGE SCALE GENOMIC DNA]</scope>
    <source>
        <strain evidence="4">NBRC 107715</strain>
    </source>
</reference>
<dbReference type="Proteomes" id="UP001156856">
    <property type="component" value="Unassembled WGS sequence"/>
</dbReference>
<dbReference type="EMBL" id="BSPK01000051">
    <property type="protein sequence ID" value="GLS64651.1"/>
    <property type="molecule type" value="Genomic_DNA"/>
</dbReference>
<reference evidence="2" key="1">
    <citation type="journal article" date="2014" name="Int. J. Syst. Evol. Microbiol.">
        <title>Complete genome of a new Firmicutes species belonging to the dominant human colonic microbiota ('Ruminococcus bicirculans') reveals two chromosomes and a selective capacity to utilize plant glucans.</title>
        <authorList>
            <consortium name="NISC Comparative Sequencing Program"/>
            <person name="Wegmann U."/>
            <person name="Louis P."/>
            <person name="Goesmann A."/>
            <person name="Henrissat B."/>
            <person name="Duncan S.H."/>
            <person name="Flint H.J."/>
        </authorList>
    </citation>
    <scope>NUCLEOTIDE SEQUENCE</scope>
    <source>
        <strain evidence="2">NBRC 107715</strain>
    </source>
</reference>
<dbReference type="RefSeq" id="WP_147026872.1">
    <property type="nucleotide sequence ID" value="NZ_BJZU01000065.1"/>
</dbReference>
<accession>A0A512J5S4</accession>
<evidence type="ECO:0000313" key="3">
    <source>
        <dbReference type="Proteomes" id="UP000321960"/>
    </source>
</evidence>
<dbReference type="EMBL" id="BJZU01000065">
    <property type="protein sequence ID" value="GEP05305.1"/>
    <property type="molecule type" value="Genomic_DNA"/>
</dbReference>
<comment type="caution">
    <text evidence="1">The sequence shown here is derived from an EMBL/GenBank/DDBJ whole genome shotgun (WGS) entry which is preliminary data.</text>
</comment>